<reference evidence="2 3" key="1">
    <citation type="journal article" date="2012" name="Science">
        <title>The Paleozoic origin of enzymatic lignin decomposition reconstructed from 31 fungal genomes.</title>
        <authorList>
            <person name="Floudas D."/>
            <person name="Binder M."/>
            <person name="Riley R."/>
            <person name="Barry K."/>
            <person name="Blanchette R.A."/>
            <person name="Henrissat B."/>
            <person name="Martinez A.T."/>
            <person name="Otillar R."/>
            <person name="Spatafora J.W."/>
            <person name="Yadav J.S."/>
            <person name="Aerts A."/>
            <person name="Benoit I."/>
            <person name="Boyd A."/>
            <person name="Carlson A."/>
            <person name="Copeland A."/>
            <person name="Coutinho P.M."/>
            <person name="de Vries R.P."/>
            <person name="Ferreira P."/>
            <person name="Findley K."/>
            <person name="Foster B."/>
            <person name="Gaskell J."/>
            <person name="Glotzer D."/>
            <person name="Gorecki P."/>
            <person name="Heitman J."/>
            <person name="Hesse C."/>
            <person name="Hori C."/>
            <person name="Igarashi K."/>
            <person name="Jurgens J.A."/>
            <person name="Kallen N."/>
            <person name="Kersten P."/>
            <person name="Kohler A."/>
            <person name="Kuees U."/>
            <person name="Kumar T.K.A."/>
            <person name="Kuo A."/>
            <person name="LaButti K."/>
            <person name="Larrondo L.F."/>
            <person name="Lindquist E."/>
            <person name="Ling A."/>
            <person name="Lombard V."/>
            <person name="Lucas S."/>
            <person name="Lundell T."/>
            <person name="Martin R."/>
            <person name="McLaughlin D.J."/>
            <person name="Morgenstern I."/>
            <person name="Morin E."/>
            <person name="Murat C."/>
            <person name="Nagy L.G."/>
            <person name="Nolan M."/>
            <person name="Ohm R.A."/>
            <person name="Patyshakuliyeva A."/>
            <person name="Rokas A."/>
            <person name="Ruiz-Duenas F.J."/>
            <person name="Sabat G."/>
            <person name="Salamov A."/>
            <person name="Samejima M."/>
            <person name="Schmutz J."/>
            <person name="Slot J.C."/>
            <person name="St John F."/>
            <person name="Stenlid J."/>
            <person name="Sun H."/>
            <person name="Sun S."/>
            <person name="Syed K."/>
            <person name="Tsang A."/>
            <person name="Wiebenga A."/>
            <person name="Young D."/>
            <person name="Pisabarro A."/>
            <person name="Eastwood D.C."/>
            <person name="Martin F."/>
            <person name="Cullen D."/>
            <person name="Grigoriev I.V."/>
            <person name="Hibbett D.S."/>
        </authorList>
    </citation>
    <scope>NUCLEOTIDE SEQUENCE [LARGE SCALE GENOMIC DNA]</scope>
    <source>
        <strain evidence="2 3">DJM-731 SS1</strain>
    </source>
</reference>
<proteinExistence type="predicted"/>
<evidence type="ECO:0000313" key="3">
    <source>
        <dbReference type="Proteomes" id="UP000030653"/>
    </source>
</evidence>
<feature type="region of interest" description="Disordered" evidence="1">
    <location>
        <begin position="1"/>
        <end position="64"/>
    </location>
</feature>
<dbReference type="HOGENOM" id="CLU_2413215_0_0_1"/>
<gene>
    <name evidence="2" type="ORF">DACRYDRAFT_21217</name>
</gene>
<sequence>MARLSCCSQGVNLRKGASGELPEEPRETIPPLAGGRVSHSGRSSSLSHQEPVQKGGNSVECKDTPTWRVSGWNVKEVNKQEGAMARMQEWVS</sequence>
<keyword evidence="3" id="KW-1185">Reference proteome</keyword>
<name>M5G520_DACPD</name>
<feature type="compositionally biased region" description="Low complexity" evidence="1">
    <location>
        <begin position="34"/>
        <end position="48"/>
    </location>
</feature>
<dbReference type="EMBL" id="JH795859">
    <property type="protein sequence ID" value="EJU03759.1"/>
    <property type="molecule type" value="Genomic_DNA"/>
</dbReference>
<evidence type="ECO:0000313" key="2">
    <source>
        <dbReference type="EMBL" id="EJU03759.1"/>
    </source>
</evidence>
<evidence type="ECO:0000256" key="1">
    <source>
        <dbReference type="SAM" id="MobiDB-lite"/>
    </source>
</evidence>
<protein>
    <submittedName>
        <fullName evidence="2">Uncharacterized protein</fullName>
    </submittedName>
</protein>
<dbReference type="Proteomes" id="UP000030653">
    <property type="component" value="Unassembled WGS sequence"/>
</dbReference>
<dbReference type="AlphaFoldDB" id="M5G520"/>
<organism evidence="2 3">
    <name type="scientific">Dacryopinax primogenitus (strain DJM 731)</name>
    <name type="common">Brown rot fungus</name>
    <dbReference type="NCBI Taxonomy" id="1858805"/>
    <lineage>
        <taxon>Eukaryota</taxon>
        <taxon>Fungi</taxon>
        <taxon>Dikarya</taxon>
        <taxon>Basidiomycota</taxon>
        <taxon>Agaricomycotina</taxon>
        <taxon>Dacrymycetes</taxon>
        <taxon>Dacrymycetales</taxon>
        <taxon>Dacrymycetaceae</taxon>
        <taxon>Dacryopinax</taxon>
    </lineage>
</organism>
<dbReference type="GeneID" id="63687358"/>
<dbReference type="RefSeq" id="XP_040630653.1">
    <property type="nucleotide sequence ID" value="XM_040772296.1"/>
</dbReference>
<accession>M5G520</accession>
<feature type="compositionally biased region" description="Polar residues" evidence="1">
    <location>
        <begin position="1"/>
        <end position="11"/>
    </location>
</feature>